<sequence length="78" mass="8693">MARWLLLALVGLVIWGVWRARAQRSQGQRSAPQAGAKEAMRRCAECGVHLPDSLALPGRGGHFCSSDHRQRFEARQPE</sequence>
<dbReference type="RefSeq" id="WP_138857471.1">
    <property type="nucleotide sequence ID" value="NZ_CP040709.1"/>
</dbReference>
<comment type="caution">
    <text evidence="1">The sequence shown here is derived from an EMBL/GenBank/DDBJ whole genome shotgun (WGS) entry which is preliminary data.</text>
</comment>
<dbReference type="NCBIfam" id="NF041023">
    <property type="entry name" value="PP0621_fam"/>
    <property type="match status" value="1"/>
</dbReference>
<proteinExistence type="predicted"/>
<evidence type="ECO:0000313" key="1">
    <source>
        <dbReference type="EMBL" id="MBB5203478.1"/>
    </source>
</evidence>
<dbReference type="AlphaFoldDB" id="A0A840S232"/>
<accession>A0A840S232</accession>
<reference evidence="1 2" key="1">
    <citation type="submission" date="2020-08" db="EMBL/GenBank/DDBJ databases">
        <title>Genomic Encyclopedia of Type Strains, Phase IV (KMG-IV): sequencing the most valuable type-strain genomes for metagenomic binning, comparative biology and taxonomic classification.</title>
        <authorList>
            <person name="Goeker M."/>
        </authorList>
    </citation>
    <scope>NUCLEOTIDE SEQUENCE [LARGE SCALE GENOMIC DNA]</scope>
    <source>
        <strain evidence="1 2">DSM 23958</strain>
    </source>
</reference>
<gene>
    <name evidence="1" type="ORF">HNQ51_000771</name>
</gene>
<dbReference type="OrthoDB" id="9814432at2"/>
<name>A0A840S232_9BURK</name>
<evidence type="ECO:0000313" key="2">
    <source>
        <dbReference type="Proteomes" id="UP000554837"/>
    </source>
</evidence>
<organism evidence="1 2">
    <name type="scientific">Inhella inkyongensis</name>
    <dbReference type="NCBI Taxonomy" id="392593"/>
    <lineage>
        <taxon>Bacteria</taxon>
        <taxon>Pseudomonadati</taxon>
        <taxon>Pseudomonadota</taxon>
        <taxon>Betaproteobacteria</taxon>
        <taxon>Burkholderiales</taxon>
        <taxon>Sphaerotilaceae</taxon>
        <taxon>Inhella</taxon>
    </lineage>
</organism>
<evidence type="ECO:0008006" key="3">
    <source>
        <dbReference type="Google" id="ProtNLM"/>
    </source>
</evidence>
<keyword evidence="2" id="KW-1185">Reference proteome</keyword>
<dbReference type="Proteomes" id="UP000554837">
    <property type="component" value="Unassembled WGS sequence"/>
</dbReference>
<protein>
    <recommendedName>
        <fullName evidence="3">Deaminase</fullName>
    </recommendedName>
</protein>
<dbReference type="EMBL" id="JACHHO010000001">
    <property type="protein sequence ID" value="MBB5203478.1"/>
    <property type="molecule type" value="Genomic_DNA"/>
</dbReference>
<dbReference type="InterPro" id="IPR049708">
    <property type="entry name" value="PP0621-like"/>
</dbReference>